<dbReference type="AlphaFoldDB" id="A0A5M6IGW6"/>
<gene>
    <name evidence="6" type="ORF">F1188_03525</name>
</gene>
<evidence type="ECO:0000256" key="2">
    <source>
        <dbReference type="ARBA" id="ARBA00023015"/>
    </source>
</evidence>
<sequence>MTAPHATRRLPPLNAVRAFEAAGRLGGFTAAARDLGVSQGAVSRQIGILERWLGQRLFDRVTGGVRLTAAGASLLPAATEALDGLERAAGRLTRDPWDIDVAASVTLAMRWLMPRLPAFQSAHPHARLKIASVPHDDDVSGEVADVRLRFQRGDTPDADAHVLRMDRSGPLAAPGLISRGQPLRTLRPIIASRNAWDWTVWSARTGIAAPDLSHGLILDTDEAALQAGRAGLGVVLADLDFAAPECAAGHLTQIGPAATMGYYVIECGSGAERLGPRRFVAWLDTLVAPA</sequence>
<evidence type="ECO:0000256" key="4">
    <source>
        <dbReference type="ARBA" id="ARBA00023163"/>
    </source>
</evidence>
<dbReference type="InterPro" id="IPR000847">
    <property type="entry name" value="LysR_HTH_N"/>
</dbReference>
<proteinExistence type="inferred from homology"/>
<keyword evidence="7" id="KW-1185">Reference proteome</keyword>
<dbReference type="GO" id="GO:0003700">
    <property type="term" value="F:DNA-binding transcription factor activity"/>
    <property type="evidence" value="ECO:0007669"/>
    <property type="project" value="InterPro"/>
</dbReference>
<dbReference type="Gene3D" id="3.40.190.10">
    <property type="entry name" value="Periplasmic binding protein-like II"/>
    <property type="match status" value="2"/>
</dbReference>
<evidence type="ECO:0000256" key="1">
    <source>
        <dbReference type="ARBA" id="ARBA00009437"/>
    </source>
</evidence>
<reference evidence="6 7" key="1">
    <citation type="submission" date="2019-09" db="EMBL/GenBank/DDBJ databases">
        <title>Genome sequence of Roseospira marina, one of the more divergent members of the non-sulfur purple photosynthetic bacterial family, the Rhodospirillaceae.</title>
        <authorList>
            <person name="Meyer T."/>
            <person name="Kyndt J."/>
        </authorList>
    </citation>
    <scope>NUCLEOTIDE SEQUENCE [LARGE SCALE GENOMIC DNA]</scope>
    <source>
        <strain evidence="6 7">DSM 15113</strain>
    </source>
</reference>
<organism evidence="6 7">
    <name type="scientific">Roseospira marina</name>
    <dbReference type="NCBI Taxonomy" id="140057"/>
    <lineage>
        <taxon>Bacteria</taxon>
        <taxon>Pseudomonadati</taxon>
        <taxon>Pseudomonadota</taxon>
        <taxon>Alphaproteobacteria</taxon>
        <taxon>Rhodospirillales</taxon>
        <taxon>Rhodospirillaceae</taxon>
        <taxon>Roseospira</taxon>
    </lineage>
</organism>
<dbReference type="Pfam" id="PF03466">
    <property type="entry name" value="LysR_substrate"/>
    <property type="match status" value="1"/>
</dbReference>
<evidence type="ECO:0000256" key="3">
    <source>
        <dbReference type="ARBA" id="ARBA00023125"/>
    </source>
</evidence>
<dbReference type="Gene3D" id="1.10.10.10">
    <property type="entry name" value="Winged helix-like DNA-binding domain superfamily/Winged helix DNA-binding domain"/>
    <property type="match status" value="1"/>
</dbReference>
<dbReference type="PRINTS" id="PR00039">
    <property type="entry name" value="HTHLYSR"/>
</dbReference>
<name>A0A5M6IGW6_9PROT</name>
<dbReference type="InterPro" id="IPR036388">
    <property type="entry name" value="WH-like_DNA-bd_sf"/>
</dbReference>
<comment type="similarity">
    <text evidence="1">Belongs to the LysR transcriptional regulatory family.</text>
</comment>
<dbReference type="PROSITE" id="PS50931">
    <property type="entry name" value="HTH_LYSR"/>
    <property type="match status" value="1"/>
</dbReference>
<dbReference type="SUPFAM" id="SSF46785">
    <property type="entry name" value="Winged helix' DNA-binding domain"/>
    <property type="match status" value="1"/>
</dbReference>
<keyword evidence="3" id="KW-0238">DNA-binding</keyword>
<dbReference type="Pfam" id="PF00126">
    <property type="entry name" value="HTH_1"/>
    <property type="match status" value="1"/>
</dbReference>
<dbReference type="InterPro" id="IPR005119">
    <property type="entry name" value="LysR_subst-bd"/>
</dbReference>
<keyword evidence="2" id="KW-0805">Transcription regulation</keyword>
<dbReference type="EMBL" id="VWPJ01000002">
    <property type="protein sequence ID" value="KAA5606989.1"/>
    <property type="molecule type" value="Genomic_DNA"/>
</dbReference>
<dbReference type="InterPro" id="IPR036390">
    <property type="entry name" value="WH_DNA-bd_sf"/>
</dbReference>
<dbReference type="InterPro" id="IPR058163">
    <property type="entry name" value="LysR-type_TF_proteobact-type"/>
</dbReference>
<evidence type="ECO:0000259" key="5">
    <source>
        <dbReference type="PROSITE" id="PS50931"/>
    </source>
</evidence>
<dbReference type="RefSeq" id="WP_150060999.1">
    <property type="nucleotide sequence ID" value="NZ_JACHII010000003.1"/>
</dbReference>
<evidence type="ECO:0000313" key="7">
    <source>
        <dbReference type="Proteomes" id="UP000324065"/>
    </source>
</evidence>
<dbReference type="GO" id="GO:0003677">
    <property type="term" value="F:DNA binding"/>
    <property type="evidence" value="ECO:0007669"/>
    <property type="project" value="UniProtKB-KW"/>
</dbReference>
<dbReference type="OrthoDB" id="9794694at2"/>
<accession>A0A5M6IGW6</accession>
<keyword evidence="4" id="KW-0804">Transcription</keyword>
<feature type="domain" description="HTH lysR-type" evidence="5">
    <location>
        <begin position="11"/>
        <end position="68"/>
    </location>
</feature>
<dbReference type="Proteomes" id="UP000324065">
    <property type="component" value="Unassembled WGS sequence"/>
</dbReference>
<dbReference type="PANTHER" id="PTHR30537">
    <property type="entry name" value="HTH-TYPE TRANSCRIPTIONAL REGULATOR"/>
    <property type="match status" value="1"/>
</dbReference>
<dbReference type="SUPFAM" id="SSF53850">
    <property type="entry name" value="Periplasmic binding protein-like II"/>
    <property type="match status" value="1"/>
</dbReference>
<evidence type="ECO:0000313" key="6">
    <source>
        <dbReference type="EMBL" id="KAA5606989.1"/>
    </source>
</evidence>
<protein>
    <submittedName>
        <fullName evidence="6">LysR family transcriptional regulator</fullName>
    </submittedName>
</protein>
<comment type="caution">
    <text evidence="6">The sequence shown here is derived from an EMBL/GenBank/DDBJ whole genome shotgun (WGS) entry which is preliminary data.</text>
</comment>
<dbReference type="PANTHER" id="PTHR30537:SF5">
    <property type="entry name" value="HTH-TYPE TRANSCRIPTIONAL ACTIVATOR TTDR-RELATED"/>
    <property type="match status" value="1"/>
</dbReference>